<gene>
    <name evidence="1" type="ORF">NUH29_04755</name>
</gene>
<organism evidence="1 2">
    <name type="scientific">Protaetiibacter mangrovi</name>
    <dbReference type="NCBI Taxonomy" id="2970926"/>
    <lineage>
        <taxon>Bacteria</taxon>
        <taxon>Bacillati</taxon>
        <taxon>Actinomycetota</taxon>
        <taxon>Actinomycetes</taxon>
        <taxon>Micrococcales</taxon>
        <taxon>Microbacteriaceae</taxon>
        <taxon>Protaetiibacter</taxon>
    </lineage>
</organism>
<proteinExistence type="predicted"/>
<comment type="caution">
    <text evidence="1">The sequence shown here is derived from an EMBL/GenBank/DDBJ whole genome shotgun (WGS) entry which is preliminary data.</text>
</comment>
<sequence length="237" mass="24989">MTQLPPIYRTLRERLDASRASRRTRGTLAAGAIAVSFGLTAAFALAPPGPPTEAALLAAYADDNAQDVDVSTAATAEHLESSGAVARDSYDATDGEETFIAGGTNYDWAKLVLLYAGFPVSDSNVTVIVRWMRQENYTDSWWNRNNPLNNGWGASYGPGGTGSNTTLVAAAHNAADALLTHKSYAGIVAAFQASVDSASVESAIWASNWASGHYANGSHWHYNAVPVVVAPASAWGR</sequence>
<dbReference type="EMBL" id="JANTHX010000004">
    <property type="protein sequence ID" value="MCS0498858.1"/>
    <property type="molecule type" value="Genomic_DNA"/>
</dbReference>
<evidence type="ECO:0000313" key="2">
    <source>
        <dbReference type="Proteomes" id="UP001205337"/>
    </source>
</evidence>
<keyword evidence="2" id="KW-1185">Reference proteome</keyword>
<reference evidence="1 2" key="1">
    <citation type="submission" date="2022-08" db="EMBL/GenBank/DDBJ databases">
        <authorList>
            <person name="Li F."/>
        </authorList>
    </citation>
    <scope>NUCLEOTIDE SEQUENCE [LARGE SCALE GENOMIC DNA]</scope>
    <source>
        <strain evidence="1 2">10F1B-8-1</strain>
    </source>
</reference>
<protein>
    <recommendedName>
        <fullName evidence="3">Peptidase M23</fullName>
    </recommendedName>
</protein>
<evidence type="ECO:0008006" key="3">
    <source>
        <dbReference type="Google" id="ProtNLM"/>
    </source>
</evidence>
<dbReference type="RefSeq" id="WP_258797862.1">
    <property type="nucleotide sequence ID" value="NZ_JANTHX010000004.1"/>
</dbReference>
<dbReference type="Proteomes" id="UP001205337">
    <property type="component" value="Unassembled WGS sequence"/>
</dbReference>
<accession>A0ABT1ZDS1</accession>
<evidence type="ECO:0000313" key="1">
    <source>
        <dbReference type="EMBL" id="MCS0498858.1"/>
    </source>
</evidence>
<name>A0ABT1ZDS1_9MICO</name>